<name>A0A0P1GUH5_9RHOB</name>
<sequence length="200" mass="21723">MLDRTGAGRMIRATAMTKDPTMRFLLTLAVVLTASVASMASAQMMHGHGHGADGTGHDMVGMPGLRGVDATPQESGELRVMFHHFDEIERSVENLPNGIRTVTSSTNPMVMEALVSHVTGMIARVEEGRDPQVIIQSPTLTPIFAGRDDITSEIDITEEGIVVIQTSDNPDMVTLLQTHAEEVTDMADRGMQAVHERMMQ</sequence>
<evidence type="ECO:0000313" key="1">
    <source>
        <dbReference type="EMBL" id="CUH79048.1"/>
    </source>
</evidence>
<evidence type="ECO:0000313" key="2">
    <source>
        <dbReference type="Proteomes" id="UP000054935"/>
    </source>
</evidence>
<keyword evidence="2" id="KW-1185">Reference proteome</keyword>
<gene>
    <name evidence="1" type="ORF">TRN7648_02296</name>
</gene>
<organism evidence="1 2">
    <name type="scientific">Tropicibacter naphthalenivorans</name>
    <dbReference type="NCBI Taxonomy" id="441103"/>
    <lineage>
        <taxon>Bacteria</taxon>
        <taxon>Pseudomonadati</taxon>
        <taxon>Pseudomonadota</taxon>
        <taxon>Alphaproteobacteria</taxon>
        <taxon>Rhodobacterales</taxon>
        <taxon>Roseobacteraceae</taxon>
        <taxon>Tropicibacter</taxon>
    </lineage>
</organism>
<dbReference type="Proteomes" id="UP000054935">
    <property type="component" value="Unassembled WGS sequence"/>
</dbReference>
<reference evidence="1 2" key="1">
    <citation type="submission" date="2015-09" db="EMBL/GenBank/DDBJ databases">
        <authorList>
            <consortium name="Swine Surveillance"/>
        </authorList>
    </citation>
    <scope>NUCLEOTIDE SEQUENCE [LARGE SCALE GENOMIC DNA]</scope>
    <source>
        <strain evidence="1 2">CECT 7648</strain>
    </source>
</reference>
<protein>
    <submittedName>
        <fullName evidence="1">Uncharacterized protein</fullName>
    </submittedName>
</protein>
<dbReference type="STRING" id="441103.TRN7648_02296"/>
<proteinExistence type="predicted"/>
<dbReference type="AlphaFoldDB" id="A0A0P1GUH5"/>
<dbReference type="EMBL" id="CYSE01000003">
    <property type="protein sequence ID" value="CUH79048.1"/>
    <property type="molecule type" value="Genomic_DNA"/>
</dbReference>
<accession>A0A0P1GUH5</accession>